<dbReference type="Proteomes" id="UP000054538">
    <property type="component" value="Unassembled WGS sequence"/>
</dbReference>
<dbReference type="PROSITE" id="PS50102">
    <property type="entry name" value="RRM"/>
    <property type="match status" value="2"/>
</dbReference>
<evidence type="ECO:0000256" key="3">
    <source>
        <dbReference type="SAM" id="MobiDB-lite"/>
    </source>
</evidence>
<evidence type="ECO:0000256" key="1">
    <source>
        <dbReference type="ARBA" id="ARBA00022884"/>
    </source>
</evidence>
<evidence type="ECO:0000259" key="4">
    <source>
        <dbReference type="PROSITE" id="PS50102"/>
    </source>
</evidence>
<gene>
    <name evidence="5" type="ORF">PAXRUDRAFT_824116</name>
</gene>
<feature type="compositionally biased region" description="Basic and acidic residues" evidence="3">
    <location>
        <begin position="356"/>
        <end position="385"/>
    </location>
</feature>
<dbReference type="FunCoup" id="A0A0D0E2G4">
    <property type="interactions" value="342"/>
</dbReference>
<dbReference type="PANTHER" id="PTHR23236:SF95">
    <property type="entry name" value="NUCLEOLAR PROTEIN 13"/>
    <property type="match status" value="1"/>
</dbReference>
<keyword evidence="1 2" id="KW-0694">RNA-binding</keyword>
<feature type="domain" description="RRM" evidence="4">
    <location>
        <begin position="108"/>
        <end position="186"/>
    </location>
</feature>
<proteinExistence type="predicted"/>
<dbReference type="InParanoid" id="A0A0D0E2G4"/>
<dbReference type="GO" id="GO:0003723">
    <property type="term" value="F:RNA binding"/>
    <property type="evidence" value="ECO:0007669"/>
    <property type="project" value="UniProtKB-UniRule"/>
</dbReference>
<name>A0A0D0E2G4_9AGAM</name>
<evidence type="ECO:0000313" key="5">
    <source>
        <dbReference type="EMBL" id="KIK98206.1"/>
    </source>
</evidence>
<feature type="compositionally biased region" description="Low complexity" evidence="3">
    <location>
        <begin position="436"/>
        <end position="447"/>
    </location>
</feature>
<keyword evidence="6" id="KW-1185">Reference proteome</keyword>
<dbReference type="SMART" id="SM00360">
    <property type="entry name" value="RRM"/>
    <property type="match status" value="2"/>
</dbReference>
<protein>
    <recommendedName>
        <fullName evidence="4">RRM domain-containing protein</fullName>
    </recommendedName>
</protein>
<feature type="region of interest" description="Disordered" evidence="3">
    <location>
        <begin position="194"/>
        <end position="213"/>
    </location>
</feature>
<evidence type="ECO:0000313" key="6">
    <source>
        <dbReference type="Proteomes" id="UP000054538"/>
    </source>
</evidence>
<dbReference type="GO" id="GO:0005730">
    <property type="term" value="C:nucleolus"/>
    <property type="evidence" value="ECO:0007669"/>
    <property type="project" value="TreeGrafter"/>
</dbReference>
<dbReference type="InterPro" id="IPR035979">
    <property type="entry name" value="RBD_domain_sf"/>
</dbReference>
<dbReference type="OrthoDB" id="439808at2759"/>
<feature type="compositionally biased region" description="Basic and acidic residues" evidence="3">
    <location>
        <begin position="394"/>
        <end position="406"/>
    </location>
</feature>
<dbReference type="AlphaFoldDB" id="A0A0D0E2G4"/>
<organism evidence="5 6">
    <name type="scientific">Paxillus rubicundulus Ve08.2h10</name>
    <dbReference type="NCBI Taxonomy" id="930991"/>
    <lineage>
        <taxon>Eukaryota</taxon>
        <taxon>Fungi</taxon>
        <taxon>Dikarya</taxon>
        <taxon>Basidiomycota</taxon>
        <taxon>Agaricomycotina</taxon>
        <taxon>Agaricomycetes</taxon>
        <taxon>Agaricomycetidae</taxon>
        <taxon>Boletales</taxon>
        <taxon>Paxilineae</taxon>
        <taxon>Paxillaceae</taxon>
        <taxon>Paxillus</taxon>
    </lineage>
</organism>
<dbReference type="SUPFAM" id="SSF54928">
    <property type="entry name" value="RNA-binding domain, RBD"/>
    <property type="match status" value="2"/>
</dbReference>
<sequence>MSSSESSSEPSSPPPRTRKRKQEETESSSDSDGSINASDNEEVLPSSDKNVLSHAEQRRQKKKQRKSLDASNPPSKKLKLNDGSAALPDSNLTLTPTISKGVKPKRQNSIWVGNLSFWTTRDALKGFFDGVGEITRIHMPTKRGKKGENMGFAYVDLATPDAKASAIALSEGRLEGRNLLIKDGNDFNGRPALEIPEGATQTNPVAGTKASSTGLTKTAQKILRMQKQAPAPTLFLGNLGFDTTERSIRQLFEAHRHYKIGGEKGKGKDVDIKEEDQDHEKSKNLWIRKVRMGTFEDSGACKGFAFVDFTSIEYATNALVNPLNHRLNGRELVVEYASPDAVRRGGGGPRNATQDRSGEGGPRHVRQDRSDGGGRIEKRAYEHTPKRPFQQPVKQEDHGDATKVEAEENLSTTPYLQRPNRGGQDRSHRGRARPGAALAEASRQSAAIVPSQGQKIVF</sequence>
<dbReference type="Pfam" id="PF00076">
    <property type="entry name" value="RRM_1"/>
    <property type="match status" value="1"/>
</dbReference>
<dbReference type="Gene3D" id="3.30.70.330">
    <property type="match status" value="2"/>
</dbReference>
<reference evidence="6" key="2">
    <citation type="submission" date="2015-01" db="EMBL/GenBank/DDBJ databases">
        <title>Evolutionary Origins and Diversification of the Mycorrhizal Mutualists.</title>
        <authorList>
            <consortium name="DOE Joint Genome Institute"/>
            <consortium name="Mycorrhizal Genomics Consortium"/>
            <person name="Kohler A."/>
            <person name="Kuo A."/>
            <person name="Nagy L.G."/>
            <person name="Floudas D."/>
            <person name="Copeland A."/>
            <person name="Barry K.W."/>
            <person name="Cichocki N."/>
            <person name="Veneault-Fourrey C."/>
            <person name="LaButti K."/>
            <person name="Lindquist E.A."/>
            <person name="Lipzen A."/>
            <person name="Lundell T."/>
            <person name="Morin E."/>
            <person name="Murat C."/>
            <person name="Riley R."/>
            <person name="Ohm R."/>
            <person name="Sun H."/>
            <person name="Tunlid A."/>
            <person name="Henrissat B."/>
            <person name="Grigoriev I.V."/>
            <person name="Hibbett D.S."/>
            <person name="Martin F."/>
        </authorList>
    </citation>
    <scope>NUCLEOTIDE SEQUENCE [LARGE SCALE GENOMIC DNA]</scope>
    <source>
        <strain evidence="6">Ve08.2h10</strain>
    </source>
</reference>
<feature type="compositionally biased region" description="Polar residues" evidence="3">
    <location>
        <begin position="199"/>
        <end position="213"/>
    </location>
</feature>
<feature type="region of interest" description="Disordered" evidence="3">
    <location>
        <begin position="1"/>
        <end position="90"/>
    </location>
</feature>
<dbReference type="PANTHER" id="PTHR23236">
    <property type="entry name" value="EUKARYOTIC TRANSLATION INITIATION FACTOR 4B/4H"/>
    <property type="match status" value="1"/>
</dbReference>
<dbReference type="STRING" id="930991.A0A0D0E2G4"/>
<dbReference type="EMBL" id="KN824902">
    <property type="protein sequence ID" value="KIK98206.1"/>
    <property type="molecule type" value="Genomic_DNA"/>
</dbReference>
<reference evidence="5 6" key="1">
    <citation type="submission" date="2014-04" db="EMBL/GenBank/DDBJ databases">
        <authorList>
            <consortium name="DOE Joint Genome Institute"/>
            <person name="Kuo A."/>
            <person name="Kohler A."/>
            <person name="Jargeat P."/>
            <person name="Nagy L.G."/>
            <person name="Floudas D."/>
            <person name="Copeland A."/>
            <person name="Barry K.W."/>
            <person name="Cichocki N."/>
            <person name="Veneault-Fourrey C."/>
            <person name="LaButti K."/>
            <person name="Lindquist E.A."/>
            <person name="Lipzen A."/>
            <person name="Lundell T."/>
            <person name="Morin E."/>
            <person name="Murat C."/>
            <person name="Sun H."/>
            <person name="Tunlid A."/>
            <person name="Henrissat B."/>
            <person name="Grigoriev I.V."/>
            <person name="Hibbett D.S."/>
            <person name="Martin F."/>
            <person name="Nordberg H.P."/>
            <person name="Cantor M.N."/>
            <person name="Hua S.X."/>
        </authorList>
    </citation>
    <scope>NUCLEOTIDE SEQUENCE [LARGE SCALE GENOMIC DNA]</scope>
    <source>
        <strain evidence="5 6">Ve08.2h10</strain>
    </source>
</reference>
<accession>A0A0D0E2G4</accession>
<dbReference type="InterPro" id="IPR012677">
    <property type="entry name" value="Nucleotide-bd_a/b_plait_sf"/>
</dbReference>
<evidence type="ECO:0000256" key="2">
    <source>
        <dbReference type="PROSITE-ProRule" id="PRU00176"/>
    </source>
</evidence>
<feature type="region of interest" description="Disordered" evidence="3">
    <location>
        <begin position="339"/>
        <end position="458"/>
    </location>
</feature>
<dbReference type="InterPro" id="IPR000504">
    <property type="entry name" value="RRM_dom"/>
</dbReference>
<feature type="compositionally biased region" description="Low complexity" evidence="3">
    <location>
        <begin position="1"/>
        <end position="10"/>
    </location>
</feature>
<dbReference type="HOGENOM" id="CLU_027451_2_2_1"/>
<feature type="compositionally biased region" description="Low complexity" evidence="3">
    <location>
        <begin position="28"/>
        <end position="38"/>
    </location>
</feature>
<feature type="domain" description="RRM" evidence="4">
    <location>
        <begin position="232"/>
        <end position="339"/>
    </location>
</feature>